<comment type="caution">
    <text evidence="3">The sequence shown here is derived from an EMBL/GenBank/DDBJ whole genome shotgun (WGS) entry which is preliminary data.</text>
</comment>
<feature type="chain" id="PRO_5047356989" evidence="2">
    <location>
        <begin position="22"/>
        <end position="226"/>
    </location>
</feature>
<comment type="similarity">
    <text evidence="1">Belongs to the HEBP family.</text>
</comment>
<evidence type="ECO:0000256" key="2">
    <source>
        <dbReference type="SAM" id="SignalP"/>
    </source>
</evidence>
<evidence type="ECO:0000313" key="4">
    <source>
        <dbReference type="Proteomes" id="UP001497392"/>
    </source>
</evidence>
<feature type="signal peptide" evidence="2">
    <location>
        <begin position="1"/>
        <end position="21"/>
    </location>
</feature>
<dbReference type="Gene3D" id="3.20.80.10">
    <property type="entry name" value="Regulatory factor, effector binding domain"/>
    <property type="match status" value="1"/>
</dbReference>
<dbReference type="Proteomes" id="UP001497392">
    <property type="component" value="Unassembled WGS sequence"/>
</dbReference>
<dbReference type="PANTHER" id="PTHR11220">
    <property type="entry name" value="HEME-BINDING PROTEIN-RELATED"/>
    <property type="match status" value="1"/>
</dbReference>
<dbReference type="InterPro" id="IPR011256">
    <property type="entry name" value="Reg_factor_effector_dom_sf"/>
</dbReference>
<dbReference type="Pfam" id="PF04832">
    <property type="entry name" value="SOUL"/>
    <property type="match status" value="1"/>
</dbReference>
<keyword evidence="2" id="KW-0732">Signal</keyword>
<evidence type="ECO:0000313" key="3">
    <source>
        <dbReference type="EMBL" id="CAL5221580.1"/>
    </source>
</evidence>
<proteinExistence type="inferred from homology"/>
<dbReference type="InterPro" id="IPR006917">
    <property type="entry name" value="SOUL_heme-bd"/>
</dbReference>
<name>A0ABP1FSM8_9CHLO</name>
<keyword evidence="4" id="KW-1185">Reference proteome</keyword>
<reference evidence="3 4" key="1">
    <citation type="submission" date="2024-06" db="EMBL/GenBank/DDBJ databases">
        <authorList>
            <person name="Kraege A."/>
            <person name="Thomma B."/>
        </authorList>
    </citation>
    <scope>NUCLEOTIDE SEQUENCE [LARGE SCALE GENOMIC DNA]</scope>
</reference>
<sequence>MRTFTASGLFVLLVCSAVIAAAERPWFCHELDCPKFTVTRKNDFYETRIYTKGKWASTQVQGYVYAASLTQGFYRLFDYIGGKNEPNVKINMTAPVVTKVEHGDGPFCKSNFTVSFFVPFADQVDTPQPTNKDVYIHDTPSATFYVSQYSGFGMDDITVTKHANDLMKKLEEDGEEFEKEFYFTAGYDAPFKLTDRHNEIWLLKKAPRAEEVLAAGEALLTKELSS</sequence>
<gene>
    <name evidence="3" type="primary">g3798</name>
    <name evidence="3" type="ORF">VP750_LOCUS3239</name>
</gene>
<dbReference type="EMBL" id="CAXHTA020000005">
    <property type="protein sequence ID" value="CAL5221580.1"/>
    <property type="molecule type" value="Genomic_DNA"/>
</dbReference>
<dbReference type="PANTHER" id="PTHR11220:SF1">
    <property type="entry name" value="HEME-BINDING PROTEIN 2"/>
    <property type="match status" value="1"/>
</dbReference>
<dbReference type="SUPFAM" id="SSF55136">
    <property type="entry name" value="Probable bacterial effector-binding domain"/>
    <property type="match status" value="1"/>
</dbReference>
<protein>
    <submittedName>
        <fullName evidence="3">G3798 protein</fullName>
    </submittedName>
</protein>
<accession>A0ABP1FSM8</accession>
<organism evidence="3 4">
    <name type="scientific">Coccomyxa viridis</name>
    <dbReference type="NCBI Taxonomy" id="1274662"/>
    <lineage>
        <taxon>Eukaryota</taxon>
        <taxon>Viridiplantae</taxon>
        <taxon>Chlorophyta</taxon>
        <taxon>core chlorophytes</taxon>
        <taxon>Trebouxiophyceae</taxon>
        <taxon>Trebouxiophyceae incertae sedis</taxon>
        <taxon>Coccomyxaceae</taxon>
        <taxon>Coccomyxa</taxon>
    </lineage>
</organism>
<evidence type="ECO:0000256" key="1">
    <source>
        <dbReference type="ARBA" id="ARBA00009817"/>
    </source>
</evidence>